<dbReference type="GO" id="GO:0005938">
    <property type="term" value="C:cell cortex"/>
    <property type="evidence" value="ECO:0007669"/>
    <property type="project" value="TreeGrafter"/>
</dbReference>
<protein>
    <recommendedName>
        <fullName evidence="7">Profilin</fullName>
    </recommendedName>
</protein>
<dbReference type="InterPro" id="IPR005455">
    <property type="entry name" value="PFN_euk"/>
</dbReference>
<dbReference type="GO" id="GO:0005856">
    <property type="term" value="C:cytoskeleton"/>
    <property type="evidence" value="ECO:0007669"/>
    <property type="project" value="UniProtKB-SubCell"/>
</dbReference>
<comment type="subunit">
    <text evidence="6">Occurs in many kinds of cells as a complex with monomeric actin in a 1:1 ratio.</text>
</comment>
<comment type="subcellular location">
    <subcellularLocation>
        <location evidence="1">Cytoplasm</location>
        <location evidence="1">Cytoskeleton</location>
    </subcellularLocation>
</comment>
<dbReference type="PANTHER" id="PTHR11604">
    <property type="entry name" value="PROFILIN"/>
    <property type="match status" value="1"/>
</dbReference>
<keyword evidence="3" id="KW-0963">Cytoplasm</keyword>
<dbReference type="PRINTS" id="PR00392">
    <property type="entry name" value="PROFILIN"/>
</dbReference>
<evidence type="ECO:0000256" key="4">
    <source>
        <dbReference type="ARBA" id="ARBA00023203"/>
    </source>
</evidence>
<dbReference type="SMART" id="SM00392">
    <property type="entry name" value="PROF"/>
    <property type="match status" value="1"/>
</dbReference>
<evidence type="ECO:0000256" key="1">
    <source>
        <dbReference type="ARBA" id="ARBA00004245"/>
    </source>
</evidence>
<gene>
    <name evidence="8" type="ORF">CPB84DRAFT_1713057</name>
</gene>
<sequence>MSWQTYVDSNLIGTGKVSKAAILGQQGGVWATSSGFNLSAVEQKAIIDAYKNPTSVLASGLKLEGQKYFGISANDRSIQLKKAADGVVIVKTKQAILVAVYVGPLQAPEVTPVVESLADYLISVGY</sequence>
<dbReference type="InterPro" id="IPR048278">
    <property type="entry name" value="PFN"/>
</dbReference>
<accession>A0A9P5NG95</accession>
<comment type="similarity">
    <text evidence="2 7">Belongs to the profilin family.</text>
</comment>
<dbReference type="OrthoDB" id="421374at2759"/>
<proteinExistence type="inferred from homology"/>
<reference evidence="8" key="1">
    <citation type="submission" date="2020-11" db="EMBL/GenBank/DDBJ databases">
        <authorList>
            <consortium name="DOE Joint Genome Institute"/>
            <person name="Ahrendt S."/>
            <person name="Riley R."/>
            <person name="Andreopoulos W."/>
            <person name="LaButti K."/>
            <person name="Pangilinan J."/>
            <person name="Ruiz-duenas F.J."/>
            <person name="Barrasa J.M."/>
            <person name="Sanchez-Garcia M."/>
            <person name="Camarero S."/>
            <person name="Miyauchi S."/>
            <person name="Serrano A."/>
            <person name="Linde D."/>
            <person name="Babiker R."/>
            <person name="Drula E."/>
            <person name="Ayuso-Fernandez I."/>
            <person name="Pacheco R."/>
            <person name="Padilla G."/>
            <person name="Ferreira P."/>
            <person name="Barriuso J."/>
            <person name="Kellner H."/>
            <person name="Castanera R."/>
            <person name="Alfaro M."/>
            <person name="Ramirez L."/>
            <person name="Pisabarro A.G."/>
            <person name="Kuo A."/>
            <person name="Tritt A."/>
            <person name="Lipzen A."/>
            <person name="He G."/>
            <person name="Yan M."/>
            <person name="Ng V."/>
            <person name="Cullen D."/>
            <person name="Martin F."/>
            <person name="Rosso M.-N."/>
            <person name="Henrissat B."/>
            <person name="Hibbett D."/>
            <person name="Martinez A.T."/>
            <person name="Grigoriev I.V."/>
        </authorList>
    </citation>
    <scope>NUCLEOTIDE SEQUENCE</scope>
    <source>
        <strain evidence="8">AH 44721</strain>
    </source>
</reference>
<comment type="function">
    <text evidence="6">Binds to actin and affects the structure of the cytoskeleton. At high concentrations, profilin prevents the polymerization of actin, whereas it enhances it at low concentrations.</text>
</comment>
<keyword evidence="5 6" id="KW-0206">Cytoskeleton</keyword>
<name>A0A9P5NG95_GYMJU</name>
<dbReference type="InterPro" id="IPR027310">
    <property type="entry name" value="Profilin_CS"/>
</dbReference>
<evidence type="ECO:0000313" key="8">
    <source>
        <dbReference type="EMBL" id="KAF8884430.1"/>
    </source>
</evidence>
<dbReference type="InterPro" id="IPR036140">
    <property type="entry name" value="PFN_sf"/>
</dbReference>
<evidence type="ECO:0000256" key="3">
    <source>
        <dbReference type="ARBA" id="ARBA00022490"/>
    </source>
</evidence>
<evidence type="ECO:0000256" key="6">
    <source>
        <dbReference type="RuleBase" id="RU003908"/>
    </source>
</evidence>
<organism evidence="8 9">
    <name type="scientific">Gymnopilus junonius</name>
    <name type="common">Spectacular rustgill mushroom</name>
    <name type="synonym">Gymnopilus spectabilis subsp. junonius</name>
    <dbReference type="NCBI Taxonomy" id="109634"/>
    <lineage>
        <taxon>Eukaryota</taxon>
        <taxon>Fungi</taxon>
        <taxon>Dikarya</taxon>
        <taxon>Basidiomycota</taxon>
        <taxon>Agaricomycotina</taxon>
        <taxon>Agaricomycetes</taxon>
        <taxon>Agaricomycetidae</taxon>
        <taxon>Agaricales</taxon>
        <taxon>Agaricineae</taxon>
        <taxon>Hymenogastraceae</taxon>
        <taxon>Gymnopilus</taxon>
    </lineage>
</organism>
<keyword evidence="9" id="KW-1185">Reference proteome</keyword>
<dbReference type="AlphaFoldDB" id="A0A9P5NG95"/>
<comment type="caution">
    <text evidence="8">The sequence shown here is derived from an EMBL/GenBank/DDBJ whole genome shotgun (WGS) entry which is preliminary data.</text>
</comment>
<dbReference type="FunFam" id="3.30.450.30:FF:000001">
    <property type="entry name" value="Profilin"/>
    <property type="match status" value="1"/>
</dbReference>
<dbReference type="PROSITE" id="PS00414">
    <property type="entry name" value="PROFILIN"/>
    <property type="match status" value="1"/>
</dbReference>
<dbReference type="Gene3D" id="3.30.450.30">
    <property type="entry name" value="Dynein light chain 2a, cytoplasmic"/>
    <property type="match status" value="1"/>
</dbReference>
<dbReference type="EMBL" id="JADNYJ010000108">
    <property type="protein sequence ID" value="KAF8884430.1"/>
    <property type="molecule type" value="Genomic_DNA"/>
</dbReference>
<dbReference type="Pfam" id="PF00235">
    <property type="entry name" value="Profilin"/>
    <property type="match status" value="1"/>
</dbReference>
<evidence type="ECO:0000256" key="2">
    <source>
        <dbReference type="ARBA" id="ARBA00010058"/>
    </source>
</evidence>
<dbReference type="Proteomes" id="UP000724874">
    <property type="component" value="Unassembled WGS sequence"/>
</dbReference>
<evidence type="ECO:0000256" key="5">
    <source>
        <dbReference type="ARBA" id="ARBA00023212"/>
    </source>
</evidence>
<keyword evidence="4 7" id="KW-0009">Actin-binding</keyword>
<dbReference type="PANTHER" id="PTHR11604:SF0">
    <property type="entry name" value="PROFILIN"/>
    <property type="match status" value="1"/>
</dbReference>
<evidence type="ECO:0000313" key="9">
    <source>
        <dbReference type="Proteomes" id="UP000724874"/>
    </source>
</evidence>
<dbReference type="CDD" id="cd00148">
    <property type="entry name" value="PROF"/>
    <property type="match status" value="1"/>
</dbReference>
<dbReference type="GO" id="GO:0003785">
    <property type="term" value="F:actin monomer binding"/>
    <property type="evidence" value="ECO:0007669"/>
    <property type="project" value="TreeGrafter"/>
</dbReference>
<dbReference type="SUPFAM" id="SSF55770">
    <property type="entry name" value="Profilin (actin-binding protein)"/>
    <property type="match status" value="1"/>
</dbReference>
<evidence type="ECO:0000256" key="7">
    <source>
        <dbReference type="RuleBase" id="RU003909"/>
    </source>
</evidence>
<dbReference type="PRINTS" id="PR01640">
    <property type="entry name" value="PROFILINPLNT"/>
</dbReference>